<gene>
    <name evidence="1" type="ORF">KHC33_16345</name>
</gene>
<evidence type="ECO:0000313" key="1">
    <source>
        <dbReference type="EMBL" id="QVV88851.1"/>
    </source>
</evidence>
<dbReference type="AlphaFoldDB" id="A0A8E7B1X9"/>
<name>A0A8E7B1X9_9EURY</name>
<dbReference type="SUPFAM" id="SSF46785">
    <property type="entry name" value="Winged helix' DNA-binding domain"/>
    <property type="match status" value="2"/>
</dbReference>
<dbReference type="Proteomes" id="UP000680656">
    <property type="component" value="Chromosome"/>
</dbReference>
<dbReference type="Pfam" id="PF13412">
    <property type="entry name" value="HTH_24"/>
    <property type="match status" value="1"/>
</dbReference>
<sequence>MRCVNFGFALGFFIIPLVLSIITPQGFYFESPNVLILDDGSGEHITSENPYTSSPHPYRFSEQWVLTSLLGDFDSFDRQIRDQLRGYRKISSHNVLDHETRRKVYDLIIQNPGITLGRLAEISQCNESTLRYHLDKISQEKYIIRVHNGRSSHFFENHNTFSPEEQQFLSRFSSGLTGNILQLIHESPGITRKEIAEKLGVTSPTITRAVLHLAEEKWVILLKEGRNTRHYLPEERGYILQKEIADSA</sequence>
<dbReference type="InterPro" id="IPR036388">
    <property type="entry name" value="WH-like_DNA-bd_sf"/>
</dbReference>
<accession>A0A8E7B1X9</accession>
<keyword evidence="2" id="KW-1185">Reference proteome</keyword>
<dbReference type="PANTHER" id="PTHR36216:SF1">
    <property type="entry name" value="HTH ARSR-TYPE DOMAIN-CONTAINING PROTEIN"/>
    <property type="match status" value="1"/>
</dbReference>
<evidence type="ECO:0000313" key="2">
    <source>
        <dbReference type="Proteomes" id="UP000680656"/>
    </source>
</evidence>
<dbReference type="CDD" id="cd00090">
    <property type="entry name" value="HTH_ARSR"/>
    <property type="match status" value="2"/>
</dbReference>
<organism evidence="1 2">
    <name type="scientific">Methanospirillum purgamenti</name>
    <dbReference type="NCBI Taxonomy" id="2834276"/>
    <lineage>
        <taxon>Archaea</taxon>
        <taxon>Methanobacteriati</taxon>
        <taxon>Methanobacteriota</taxon>
        <taxon>Stenosarchaea group</taxon>
        <taxon>Methanomicrobia</taxon>
        <taxon>Methanomicrobiales</taxon>
        <taxon>Methanospirillaceae</taxon>
        <taxon>Methanospirillum</taxon>
    </lineage>
</organism>
<dbReference type="EMBL" id="CP075546">
    <property type="protein sequence ID" value="QVV88851.1"/>
    <property type="molecule type" value="Genomic_DNA"/>
</dbReference>
<dbReference type="PANTHER" id="PTHR36216">
    <property type="entry name" value="TRANSCRIPTIONAL REGULATOR, TRMB"/>
    <property type="match status" value="1"/>
</dbReference>
<dbReference type="RefSeq" id="WP_214419654.1">
    <property type="nucleotide sequence ID" value="NZ_CP075546.1"/>
</dbReference>
<dbReference type="InterPro" id="IPR011991">
    <property type="entry name" value="ArsR-like_HTH"/>
</dbReference>
<reference evidence="1 2" key="1">
    <citation type="submission" date="2021-05" db="EMBL/GenBank/DDBJ databases">
        <title>A novel Methanospirillum isolate from a pyrite-forming mixed culture.</title>
        <authorList>
            <person name="Bunk B."/>
            <person name="Sproer C."/>
            <person name="Spring S."/>
            <person name="Pester M."/>
        </authorList>
    </citation>
    <scope>NUCLEOTIDE SEQUENCE [LARGE SCALE GENOMIC DNA]</scope>
    <source>
        <strain evidence="1 2">J.3.6.1-F.2.7.3</strain>
    </source>
</reference>
<protein>
    <submittedName>
        <fullName evidence="1">Winged helix-turn-helix transcriptional regulator</fullName>
    </submittedName>
</protein>
<proteinExistence type="predicted"/>
<dbReference type="Gene3D" id="1.10.10.10">
    <property type="entry name" value="Winged helix-like DNA-binding domain superfamily/Winged helix DNA-binding domain"/>
    <property type="match status" value="2"/>
</dbReference>
<dbReference type="GeneID" id="65567189"/>
<dbReference type="InterPro" id="IPR036390">
    <property type="entry name" value="WH_DNA-bd_sf"/>
</dbReference>
<dbReference type="KEGG" id="mrtj:KHC33_16345"/>